<dbReference type="KEGG" id="aaco:K1I37_07275"/>
<protein>
    <submittedName>
        <fullName evidence="1">ECF transporter S component</fullName>
    </submittedName>
</protein>
<evidence type="ECO:0000313" key="1">
    <source>
        <dbReference type="EMBL" id="UNO50268.1"/>
    </source>
</evidence>
<dbReference type="Proteomes" id="UP000829401">
    <property type="component" value="Chromosome"/>
</dbReference>
<dbReference type="InterPro" id="IPR017195">
    <property type="entry name" value="ABC_thiamin-permease_prd"/>
</dbReference>
<accession>T0BT02</accession>
<dbReference type="Pfam" id="PF09819">
    <property type="entry name" value="ABC_cobalt"/>
    <property type="match status" value="1"/>
</dbReference>
<accession>A0A9E6ZJ52</accession>
<sequence>MTAWKLRDVIVMVVLAIVTGALYKVWDILYAVIPTTAYAGQATMTGLWLIASVLVAYIIRRPGAALLAELIAASVELLLGGQWGLSNLVAGLIQGVGAELAFCLFFYRGYHIVSCILSGVLASAAAVLQWYFQYGGNELTAGTQVAYIVIALCSGAVLGGILPKLVADALYKAGVLRNFAIARQRAMAR</sequence>
<dbReference type="STRING" id="1356854.N007_12840"/>
<dbReference type="EMBL" id="CP080467">
    <property type="protein sequence ID" value="UNO50268.1"/>
    <property type="molecule type" value="Genomic_DNA"/>
</dbReference>
<organism evidence="1 2">
    <name type="scientific">Alicyclobacillus acidoterrestris (strain ATCC 49025 / DSM 3922 / CIP 106132 / NCIMB 13137 / GD3B)</name>
    <dbReference type="NCBI Taxonomy" id="1356854"/>
    <lineage>
        <taxon>Bacteria</taxon>
        <taxon>Bacillati</taxon>
        <taxon>Bacillota</taxon>
        <taxon>Bacilli</taxon>
        <taxon>Bacillales</taxon>
        <taxon>Alicyclobacillaceae</taxon>
        <taxon>Alicyclobacillus</taxon>
    </lineage>
</organism>
<reference evidence="2" key="1">
    <citation type="journal article" date="2022" name="G3 (Bethesda)">
        <title>Unveiling the complete genome sequence of Alicyclobacillus acidoterrestris DSM 3922T, a taint-producing strain.</title>
        <authorList>
            <person name="Leonardo I.C."/>
            <person name="Barreto Crespo M.T."/>
            <person name="Gaspar F.B."/>
        </authorList>
    </citation>
    <scope>NUCLEOTIDE SEQUENCE [LARGE SCALE GENOMIC DNA]</scope>
    <source>
        <strain evidence="2">DSM 3922</strain>
    </source>
</reference>
<dbReference type="AlphaFoldDB" id="T0BT02"/>
<evidence type="ECO:0000313" key="2">
    <source>
        <dbReference type="Proteomes" id="UP000829401"/>
    </source>
</evidence>
<keyword evidence="2" id="KW-1185">Reference proteome</keyword>
<proteinExistence type="predicted"/>
<dbReference type="PIRSF" id="PIRSF037394">
    <property type="entry name" value="ABC_thiamine-permease_YkoE_prd"/>
    <property type="match status" value="1"/>
</dbReference>
<name>T0BT02_ALIAG</name>
<gene>
    <name evidence="1" type="ORF">K1I37_07275</name>
</gene>
<dbReference type="OrthoDB" id="8017424at2"/>
<dbReference type="eggNOG" id="COG4721">
    <property type="taxonomic scope" value="Bacteria"/>
</dbReference>
<dbReference type="RefSeq" id="WP_021297625.1">
    <property type="nucleotide sequence ID" value="NZ_AURB01000156.1"/>
</dbReference>